<comment type="cofactor">
    <cofactor evidence="10">
        <name>pyridoxal 5'-phosphate</name>
        <dbReference type="ChEBI" id="CHEBI:597326"/>
    </cofactor>
</comment>
<comment type="pathway">
    <text evidence="2 10">Amino-acid biosynthesis; L-valine biosynthesis; L-valine from pyruvate: step 4/4.</text>
</comment>
<evidence type="ECO:0000256" key="5">
    <source>
        <dbReference type="ARBA" id="ARBA00022576"/>
    </source>
</evidence>
<dbReference type="Gene3D" id="3.20.10.10">
    <property type="entry name" value="D-amino Acid Aminotransferase, subunit A, domain 2"/>
    <property type="match status" value="1"/>
</dbReference>
<gene>
    <name evidence="10" type="primary">ilvE</name>
    <name evidence="11" type="ORF">GXW71_02740</name>
</gene>
<evidence type="ECO:0000256" key="6">
    <source>
        <dbReference type="ARBA" id="ARBA00022679"/>
    </source>
</evidence>
<dbReference type="GO" id="GO:0004084">
    <property type="term" value="F:branched-chain-amino-acid transaminase activity"/>
    <property type="evidence" value="ECO:0007669"/>
    <property type="project" value="UniProtKB-EC"/>
</dbReference>
<keyword evidence="5 10" id="KW-0032">Aminotransferase</keyword>
<evidence type="ECO:0000256" key="7">
    <source>
        <dbReference type="ARBA" id="ARBA00048212"/>
    </source>
</evidence>
<dbReference type="InterPro" id="IPR043131">
    <property type="entry name" value="BCAT-like_N"/>
</dbReference>
<dbReference type="InterPro" id="IPR036038">
    <property type="entry name" value="Aminotransferase-like"/>
</dbReference>
<comment type="pathway">
    <text evidence="1 10">Amino-acid biosynthesis; L-isoleucine biosynthesis; L-isoleucine from 2-oxobutanoate: step 4/4.</text>
</comment>
<dbReference type="Proteomes" id="UP001196870">
    <property type="component" value="Unassembled WGS sequence"/>
</dbReference>
<comment type="similarity">
    <text evidence="4 10">Belongs to the class-IV pyridoxal-phosphate-dependent aminotransferase family.</text>
</comment>
<dbReference type="InterPro" id="IPR050571">
    <property type="entry name" value="Class-IV_PLP-Dep_Aminotrnsfr"/>
</dbReference>
<dbReference type="EC" id="2.6.1.42" evidence="10"/>
<reference evidence="12" key="1">
    <citation type="journal article" date="2021" name="Syst. Appl. Microbiol.">
        <title>Roseomonas hellenica sp. nov., isolated from roots of wild-growing Alkanna tinctoria.</title>
        <authorList>
            <person name="Rat A."/>
            <person name="Naranjo H.D."/>
            <person name="Lebbe L."/>
            <person name="Cnockaert M."/>
            <person name="Krigas N."/>
            <person name="Grigoriadou K."/>
            <person name="Maloupa E."/>
            <person name="Willems A."/>
        </authorList>
    </citation>
    <scope>NUCLEOTIDE SEQUENCE [LARGE SCALE GENOMIC DNA]</scope>
    <source>
        <strain evidence="12">LMG 31523</strain>
    </source>
</reference>
<proteinExistence type="inferred from homology"/>
<dbReference type="SUPFAM" id="SSF56752">
    <property type="entry name" value="D-aminoacid aminotransferase-like PLP-dependent enzymes"/>
    <property type="match status" value="1"/>
</dbReference>
<accession>A0ABS5ESK1</accession>
<comment type="catalytic activity">
    <reaction evidence="9 10">
        <text>L-leucine + 2-oxoglutarate = 4-methyl-2-oxopentanoate + L-glutamate</text>
        <dbReference type="Rhea" id="RHEA:18321"/>
        <dbReference type="ChEBI" id="CHEBI:16810"/>
        <dbReference type="ChEBI" id="CHEBI:17865"/>
        <dbReference type="ChEBI" id="CHEBI:29985"/>
        <dbReference type="ChEBI" id="CHEBI:57427"/>
        <dbReference type="EC" id="2.6.1.42"/>
    </reaction>
</comment>
<evidence type="ECO:0000256" key="1">
    <source>
        <dbReference type="ARBA" id="ARBA00004824"/>
    </source>
</evidence>
<evidence type="ECO:0000256" key="2">
    <source>
        <dbReference type="ARBA" id="ARBA00004931"/>
    </source>
</evidence>
<evidence type="ECO:0000313" key="12">
    <source>
        <dbReference type="Proteomes" id="UP001196870"/>
    </source>
</evidence>
<keyword evidence="6 10" id="KW-0808">Transferase</keyword>
<keyword evidence="10" id="KW-0028">Amino-acid biosynthesis</keyword>
<dbReference type="NCBIfam" id="TIGR01122">
    <property type="entry name" value="ilvE_I"/>
    <property type="match status" value="1"/>
</dbReference>
<dbReference type="Pfam" id="PF01063">
    <property type="entry name" value="Aminotran_4"/>
    <property type="match status" value="1"/>
</dbReference>
<keyword evidence="10" id="KW-0100">Branched-chain amino acid biosynthesis</keyword>
<dbReference type="PANTHER" id="PTHR42743">
    <property type="entry name" value="AMINO-ACID AMINOTRANSFERASE"/>
    <property type="match status" value="1"/>
</dbReference>
<protein>
    <recommendedName>
        <fullName evidence="10">Branched-chain-amino-acid aminotransferase</fullName>
        <shortName evidence="10">BCAT</shortName>
        <ecNumber evidence="10">2.6.1.42</ecNumber>
    </recommendedName>
</protein>
<sequence length="317" mass="35793">MAVNADYVWMDGEIVPWADARIHVASDALLRGANVFEGERAYWSEPHQQLYMFRHAEHMHRLRQSARVMRMSIPYTDEEITEGCIELLRRNGWRDSVHFRPVVYFGEGEGHAYLPEDIRTGVFVLALHRPSKPTLFTGIRSCVSTWRRNPDAASPSRVKAAANYHNARLAQVEASMNGFGTPIMLNIAGKVSESPGSCFMMVRGGTVITPPVTADILESITRETLIQLMRDELRLTVVERDIDRSELYICDEAWFCGSGHEVQPIIEIDHYPLGDGKPGPIGKAVQSLYFEVVRGQHEQYRHWLTPVYPAAKSAAAE</sequence>
<evidence type="ECO:0000256" key="9">
    <source>
        <dbReference type="ARBA" id="ARBA00049229"/>
    </source>
</evidence>
<dbReference type="Gene3D" id="3.30.470.10">
    <property type="match status" value="1"/>
</dbReference>
<comment type="catalytic activity">
    <reaction evidence="8 10">
        <text>L-isoleucine + 2-oxoglutarate = (S)-3-methyl-2-oxopentanoate + L-glutamate</text>
        <dbReference type="Rhea" id="RHEA:24801"/>
        <dbReference type="ChEBI" id="CHEBI:16810"/>
        <dbReference type="ChEBI" id="CHEBI:29985"/>
        <dbReference type="ChEBI" id="CHEBI:35146"/>
        <dbReference type="ChEBI" id="CHEBI:58045"/>
        <dbReference type="EC" id="2.6.1.42"/>
    </reaction>
</comment>
<name>A0ABS5ESK1_9PROT</name>
<dbReference type="InterPro" id="IPR043132">
    <property type="entry name" value="BCAT-like_C"/>
</dbReference>
<evidence type="ECO:0000256" key="10">
    <source>
        <dbReference type="RuleBase" id="RU364094"/>
    </source>
</evidence>
<evidence type="ECO:0000256" key="3">
    <source>
        <dbReference type="ARBA" id="ARBA00005072"/>
    </source>
</evidence>
<keyword evidence="10" id="KW-0663">Pyridoxal phosphate</keyword>
<dbReference type="InterPro" id="IPR001544">
    <property type="entry name" value="Aminotrans_IV"/>
</dbReference>
<keyword evidence="12" id="KW-1185">Reference proteome</keyword>
<comment type="function">
    <text evidence="10">Acts on leucine, isoleucine and valine.</text>
</comment>
<comment type="catalytic activity">
    <reaction evidence="7 10">
        <text>L-valine + 2-oxoglutarate = 3-methyl-2-oxobutanoate + L-glutamate</text>
        <dbReference type="Rhea" id="RHEA:24813"/>
        <dbReference type="ChEBI" id="CHEBI:11851"/>
        <dbReference type="ChEBI" id="CHEBI:16810"/>
        <dbReference type="ChEBI" id="CHEBI:29985"/>
        <dbReference type="ChEBI" id="CHEBI:57762"/>
        <dbReference type="EC" id="2.6.1.42"/>
    </reaction>
</comment>
<evidence type="ECO:0000313" key="11">
    <source>
        <dbReference type="EMBL" id="MBR0663265.1"/>
    </source>
</evidence>
<dbReference type="EMBL" id="JAAGBB010000002">
    <property type="protein sequence ID" value="MBR0663265.1"/>
    <property type="molecule type" value="Genomic_DNA"/>
</dbReference>
<dbReference type="RefSeq" id="WP_211850849.1">
    <property type="nucleotide sequence ID" value="NZ_JAAGBB010000002.1"/>
</dbReference>
<organism evidence="11 12">
    <name type="scientific">Plastoroseomonas hellenica</name>
    <dbReference type="NCBI Taxonomy" id="2687306"/>
    <lineage>
        <taxon>Bacteria</taxon>
        <taxon>Pseudomonadati</taxon>
        <taxon>Pseudomonadota</taxon>
        <taxon>Alphaproteobacteria</taxon>
        <taxon>Acetobacterales</taxon>
        <taxon>Acetobacteraceae</taxon>
        <taxon>Plastoroseomonas</taxon>
    </lineage>
</organism>
<comment type="caution">
    <text evidence="11">The sequence shown here is derived from an EMBL/GenBank/DDBJ whole genome shotgun (WGS) entry which is preliminary data.</text>
</comment>
<dbReference type="PANTHER" id="PTHR42743:SF4">
    <property type="entry name" value="BRANCHED-CHAIN-AMINO-ACID AMINOTRANSFERASE-RELATED"/>
    <property type="match status" value="1"/>
</dbReference>
<dbReference type="NCBIfam" id="NF005146">
    <property type="entry name" value="PRK06606.1"/>
    <property type="match status" value="1"/>
</dbReference>
<evidence type="ECO:0000256" key="8">
    <source>
        <dbReference type="ARBA" id="ARBA00048798"/>
    </source>
</evidence>
<comment type="pathway">
    <text evidence="3 10">Amino-acid biosynthesis; L-leucine biosynthesis; L-leucine from 3-methyl-2-oxobutanoate: step 4/4.</text>
</comment>
<evidence type="ECO:0000256" key="4">
    <source>
        <dbReference type="ARBA" id="ARBA00009320"/>
    </source>
</evidence>
<dbReference type="InterPro" id="IPR005785">
    <property type="entry name" value="B_amino_transI"/>
</dbReference>